<organism evidence="3 4">
    <name type="scientific">Ramlibacter humi</name>
    <dbReference type="NCBI Taxonomy" id="2530451"/>
    <lineage>
        <taxon>Bacteria</taxon>
        <taxon>Pseudomonadati</taxon>
        <taxon>Pseudomonadota</taxon>
        <taxon>Betaproteobacteria</taxon>
        <taxon>Burkholderiales</taxon>
        <taxon>Comamonadaceae</taxon>
        <taxon>Ramlibacter</taxon>
    </lineage>
</organism>
<proteinExistence type="predicted"/>
<protein>
    <submittedName>
        <fullName evidence="3">Alkaline phosphatase</fullName>
    </submittedName>
</protein>
<dbReference type="InterPro" id="IPR006311">
    <property type="entry name" value="TAT_signal"/>
</dbReference>
<dbReference type="Gene3D" id="2.60.40.380">
    <property type="entry name" value="Purple acid phosphatase-like, N-terminal"/>
    <property type="match status" value="1"/>
</dbReference>
<dbReference type="PANTHER" id="PTHR43606">
    <property type="entry name" value="PHOSPHATASE, PUTATIVE (AFU_ORTHOLOGUE AFUA_6G08710)-RELATED"/>
    <property type="match status" value="1"/>
</dbReference>
<dbReference type="RefSeq" id="WP_135247910.1">
    <property type="nucleotide sequence ID" value="NZ_SMLK01000001.1"/>
</dbReference>
<keyword evidence="4" id="KW-1185">Reference proteome</keyword>
<dbReference type="EMBL" id="SMLK01000001">
    <property type="protein sequence ID" value="TFZ07972.1"/>
    <property type="molecule type" value="Genomic_DNA"/>
</dbReference>
<dbReference type="InterPro" id="IPR052900">
    <property type="entry name" value="Phospholipid_Metab_Enz"/>
</dbReference>
<dbReference type="InterPro" id="IPR032093">
    <property type="entry name" value="PhoD_N"/>
</dbReference>
<comment type="caution">
    <text evidence="3">The sequence shown here is derived from an EMBL/GenBank/DDBJ whole genome shotgun (WGS) entry which is preliminary data.</text>
</comment>
<evidence type="ECO:0000259" key="1">
    <source>
        <dbReference type="Pfam" id="PF09423"/>
    </source>
</evidence>
<dbReference type="PANTHER" id="PTHR43606:SF2">
    <property type="entry name" value="ALKALINE PHOSPHATASE FAMILY PROTEIN (AFU_ORTHOLOGUE AFUA_5G03860)"/>
    <property type="match status" value="1"/>
</dbReference>
<dbReference type="InterPro" id="IPR029052">
    <property type="entry name" value="Metallo-depent_PP-like"/>
</dbReference>
<dbReference type="Pfam" id="PF09423">
    <property type="entry name" value="PhoD"/>
    <property type="match status" value="1"/>
</dbReference>
<gene>
    <name evidence="3" type="ORF">EZ216_02055</name>
</gene>
<dbReference type="Proteomes" id="UP000297839">
    <property type="component" value="Unassembled WGS sequence"/>
</dbReference>
<feature type="domain" description="PhoD-like phosphatase metallophosphatase" evidence="1">
    <location>
        <begin position="151"/>
        <end position="498"/>
    </location>
</feature>
<dbReference type="CDD" id="cd07389">
    <property type="entry name" value="MPP_PhoD"/>
    <property type="match status" value="1"/>
</dbReference>
<dbReference type="InterPro" id="IPR038607">
    <property type="entry name" value="PhoD-like_sf"/>
</dbReference>
<dbReference type="OrthoDB" id="327733at2"/>
<dbReference type="Gene3D" id="3.60.21.70">
    <property type="entry name" value="PhoD-like phosphatase"/>
    <property type="match status" value="1"/>
</dbReference>
<evidence type="ECO:0000259" key="2">
    <source>
        <dbReference type="Pfam" id="PF16655"/>
    </source>
</evidence>
<dbReference type="InterPro" id="IPR018946">
    <property type="entry name" value="PhoD-like_MPP"/>
</dbReference>
<name>A0A4Z0CAN7_9BURK</name>
<sequence>MPAAPETTRRQLLQLAAAAAGLLWLPDLGAQARWTSNPFSMGVTSGAPATDSVVLWTRLRPTRGDLPEGGRVPVAVRWEVAEDDGFRRIVRQGETLALPQLAHSVHVEVPGLAADRWYHYRFHCGDATSVTGRTRTLPAPDAMPDRLRVSYASCQRWEHGHYAAWRHMRDESLDFVVFLGDYIYEYPNATSAVRSFPKLGWVKTLDDYRERYELHRSDAALQAMHAACPWLVTWDDHEVQNDYAGEHPGDPRPMGMNRVADFAARRAAAYQAFYEHMPVRASAFARALGEGQPGGELRLYTNYRFGRLADLLLLDDRQYRDAQPCPPDDRPAGAIDPATCAVWEDPARTLLGAAQEDWVAQQFAKAGSGWTVVGQQTLFGQRDLKPGPGELFSSEGWDGYAAARRRMTGALQRHAVANPVFLGGDVHENWVGHLKADYRRPDSATLGVEFCGTSITSRPGAVDRMPARLAENPHFVFADAEHRGYGVAEFTPSRMTATLRGLDDVRRADSGIATLAAFHVAAGARRLERA</sequence>
<reference evidence="3 4" key="1">
    <citation type="submission" date="2019-03" db="EMBL/GenBank/DDBJ databases">
        <title>Ramlibacter sp. 18x22-1, whole genome shotgun sequence.</title>
        <authorList>
            <person name="Zhang X."/>
            <person name="Feng G."/>
            <person name="Zhu H."/>
        </authorList>
    </citation>
    <scope>NUCLEOTIDE SEQUENCE [LARGE SCALE GENOMIC DNA]</scope>
    <source>
        <strain evidence="3 4">18x22-1</strain>
    </source>
</reference>
<feature type="domain" description="Phospholipase D N-terminal" evidence="2">
    <location>
        <begin position="41"/>
        <end position="136"/>
    </location>
</feature>
<dbReference type="PROSITE" id="PS51318">
    <property type="entry name" value="TAT"/>
    <property type="match status" value="1"/>
</dbReference>
<dbReference type="Pfam" id="PF16655">
    <property type="entry name" value="PhoD_N"/>
    <property type="match status" value="1"/>
</dbReference>
<dbReference type="SUPFAM" id="SSF56300">
    <property type="entry name" value="Metallo-dependent phosphatases"/>
    <property type="match status" value="1"/>
</dbReference>
<evidence type="ECO:0000313" key="4">
    <source>
        <dbReference type="Proteomes" id="UP000297839"/>
    </source>
</evidence>
<accession>A0A4Z0CAN7</accession>
<evidence type="ECO:0000313" key="3">
    <source>
        <dbReference type="EMBL" id="TFZ07972.1"/>
    </source>
</evidence>
<dbReference type="AlphaFoldDB" id="A0A4Z0CAN7"/>